<dbReference type="PANTHER" id="PTHR43522:SF2">
    <property type="entry name" value="TRANSKETOLASE 1-RELATED"/>
    <property type="match status" value="1"/>
</dbReference>
<dbReference type="Gene3D" id="3.40.50.970">
    <property type="match status" value="1"/>
</dbReference>
<evidence type="ECO:0000313" key="2">
    <source>
        <dbReference type="EMBL" id="EQD54961.1"/>
    </source>
</evidence>
<dbReference type="GO" id="GO:0005829">
    <property type="term" value="C:cytosol"/>
    <property type="evidence" value="ECO:0007669"/>
    <property type="project" value="TreeGrafter"/>
</dbReference>
<dbReference type="SUPFAM" id="SSF52518">
    <property type="entry name" value="Thiamin diphosphate-binding fold (THDP-binding)"/>
    <property type="match status" value="1"/>
</dbReference>
<dbReference type="PANTHER" id="PTHR43522">
    <property type="entry name" value="TRANSKETOLASE"/>
    <property type="match status" value="1"/>
</dbReference>
<sequence>VALYDDNGISIDGAVTGWFGDDTPARFRACGWRVIGPIDGHDLAALDAAIASARQPSGKPTLIVCRTTIG</sequence>
<dbReference type="Pfam" id="PF00456">
    <property type="entry name" value="Transketolase_N"/>
    <property type="match status" value="1"/>
</dbReference>
<evidence type="ECO:0000259" key="1">
    <source>
        <dbReference type="Pfam" id="PF00456"/>
    </source>
</evidence>
<keyword evidence="2" id="KW-0560">Oxidoreductase</keyword>
<dbReference type="EC" id="1.2.4.4" evidence="2"/>
<dbReference type="InterPro" id="IPR033247">
    <property type="entry name" value="Transketolase_fam"/>
</dbReference>
<dbReference type="GO" id="GO:0004802">
    <property type="term" value="F:transketolase activity"/>
    <property type="evidence" value="ECO:0007669"/>
    <property type="project" value="TreeGrafter"/>
</dbReference>
<dbReference type="AlphaFoldDB" id="T1A331"/>
<dbReference type="EMBL" id="AUZZ01004153">
    <property type="protein sequence ID" value="EQD54961.1"/>
    <property type="molecule type" value="Genomic_DNA"/>
</dbReference>
<feature type="non-terminal residue" evidence="2">
    <location>
        <position position="70"/>
    </location>
</feature>
<comment type="caution">
    <text evidence="2">The sequence shown here is derived from an EMBL/GenBank/DDBJ whole genome shotgun (WGS) entry which is preliminary data.</text>
</comment>
<dbReference type="GO" id="GO:0006098">
    <property type="term" value="P:pentose-phosphate shunt"/>
    <property type="evidence" value="ECO:0007669"/>
    <property type="project" value="TreeGrafter"/>
</dbReference>
<protein>
    <submittedName>
        <fullName evidence="2">Protein containing Transketolase</fullName>
        <ecNumber evidence="2">1.2.4.4</ecNumber>
    </submittedName>
</protein>
<dbReference type="GO" id="GO:0003863">
    <property type="term" value="F:branched-chain 2-oxo acid dehydrogenase activity"/>
    <property type="evidence" value="ECO:0007669"/>
    <property type="project" value="UniProtKB-EC"/>
</dbReference>
<dbReference type="InterPro" id="IPR029061">
    <property type="entry name" value="THDP-binding"/>
</dbReference>
<feature type="non-terminal residue" evidence="2">
    <location>
        <position position="1"/>
    </location>
</feature>
<accession>T1A331</accession>
<reference evidence="2" key="2">
    <citation type="journal article" date="2014" name="ISME J.">
        <title>Microbial stratification in low pH oxic and suboxic macroscopic growths along an acid mine drainage.</title>
        <authorList>
            <person name="Mendez-Garcia C."/>
            <person name="Mesa V."/>
            <person name="Sprenger R.R."/>
            <person name="Richter M."/>
            <person name="Diez M.S."/>
            <person name="Solano J."/>
            <person name="Bargiela R."/>
            <person name="Golyshina O.V."/>
            <person name="Manteca A."/>
            <person name="Ramos J.L."/>
            <person name="Gallego J.R."/>
            <person name="Llorente I."/>
            <person name="Martins Dos Santos V.A."/>
            <person name="Jensen O.N."/>
            <person name="Pelaez A.I."/>
            <person name="Sanchez J."/>
            <person name="Ferrer M."/>
        </authorList>
    </citation>
    <scope>NUCLEOTIDE SEQUENCE</scope>
</reference>
<feature type="domain" description="Transketolase N-terminal" evidence="1">
    <location>
        <begin position="1"/>
        <end position="70"/>
    </location>
</feature>
<gene>
    <name evidence="2" type="ORF">B2A_05931</name>
</gene>
<name>T1A331_9ZZZZ</name>
<reference evidence="2" key="1">
    <citation type="submission" date="2013-08" db="EMBL/GenBank/DDBJ databases">
        <authorList>
            <person name="Mendez C."/>
            <person name="Richter M."/>
            <person name="Ferrer M."/>
            <person name="Sanchez J."/>
        </authorList>
    </citation>
    <scope>NUCLEOTIDE SEQUENCE</scope>
</reference>
<organism evidence="2">
    <name type="scientific">mine drainage metagenome</name>
    <dbReference type="NCBI Taxonomy" id="410659"/>
    <lineage>
        <taxon>unclassified sequences</taxon>
        <taxon>metagenomes</taxon>
        <taxon>ecological metagenomes</taxon>
    </lineage>
</organism>
<dbReference type="InterPro" id="IPR005474">
    <property type="entry name" value="Transketolase_N"/>
</dbReference>
<proteinExistence type="predicted"/>